<proteinExistence type="predicted"/>
<reference evidence="1" key="1">
    <citation type="journal article" date="2015" name="Nature">
        <title>Complex archaea that bridge the gap between prokaryotes and eukaryotes.</title>
        <authorList>
            <person name="Spang A."/>
            <person name="Saw J.H."/>
            <person name="Jorgensen S.L."/>
            <person name="Zaremba-Niedzwiedzka K."/>
            <person name="Martijn J."/>
            <person name="Lind A.E."/>
            <person name="van Eijk R."/>
            <person name="Schleper C."/>
            <person name="Guy L."/>
            <person name="Ettema T.J."/>
        </authorList>
    </citation>
    <scope>NUCLEOTIDE SEQUENCE</scope>
</reference>
<gene>
    <name evidence="1" type="ORF">LCGC14_1194770</name>
</gene>
<protein>
    <recommendedName>
        <fullName evidence="2">ASCH domain-containing protein</fullName>
    </recommendedName>
</protein>
<dbReference type="EMBL" id="LAZR01006093">
    <property type="protein sequence ID" value="KKM94798.1"/>
    <property type="molecule type" value="Genomic_DNA"/>
</dbReference>
<name>A0A0F9LN57_9ZZZZ</name>
<comment type="caution">
    <text evidence="1">The sequence shown here is derived from an EMBL/GenBank/DDBJ whole genome shotgun (WGS) entry which is preliminary data.</text>
</comment>
<accession>A0A0F9LN57</accession>
<organism evidence="1">
    <name type="scientific">marine sediment metagenome</name>
    <dbReference type="NCBI Taxonomy" id="412755"/>
    <lineage>
        <taxon>unclassified sequences</taxon>
        <taxon>metagenomes</taxon>
        <taxon>ecological metagenomes</taxon>
    </lineage>
</organism>
<evidence type="ECO:0000313" key="1">
    <source>
        <dbReference type="EMBL" id="KKM94798.1"/>
    </source>
</evidence>
<evidence type="ECO:0008006" key="2">
    <source>
        <dbReference type="Google" id="ProtNLM"/>
    </source>
</evidence>
<sequence>MKSISFYHELSAFLAGHKSVTRRAWKDSYAKTFKKGEVVAVYNKQRRVGGKRIGTIKLTKDPYKENTRNIPEEDWFKEGMYVLQGEGKLIDNLTPSQFWMRWKEEPEDLWVIRFKMVGN</sequence>
<dbReference type="AlphaFoldDB" id="A0A0F9LN57"/>